<evidence type="ECO:0000256" key="1">
    <source>
        <dbReference type="PROSITE-ProRule" id="PRU00723"/>
    </source>
</evidence>
<feature type="zinc finger region" description="C3H1-type" evidence="1">
    <location>
        <begin position="195"/>
        <end position="224"/>
    </location>
</feature>
<proteinExistence type="predicted"/>
<evidence type="ECO:0000259" key="2">
    <source>
        <dbReference type="PROSITE" id="PS50103"/>
    </source>
</evidence>
<keyword evidence="1" id="KW-0862">Zinc</keyword>
<dbReference type="EMBL" id="CASHTH010001351">
    <property type="protein sequence ID" value="CAI8014245.1"/>
    <property type="molecule type" value="Genomic_DNA"/>
</dbReference>
<evidence type="ECO:0000313" key="4">
    <source>
        <dbReference type="Proteomes" id="UP001174909"/>
    </source>
</evidence>
<reference evidence="3" key="1">
    <citation type="submission" date="2023-03" db="EMBL/GenBank/DDBJ databases">
        <authorList>
            <person name="Steffen K."/>
            <person name="Cardenas P."/>
        </authorList>
    </citation>
    <scope>NUCLEOTIDE SEQUENCE</scope>
</reference>
<dbReference type="InterPro" id="IPR000571">
    <property type="entry name" value="Znf_CCCH"/>
</dbReference>
<dbReference type="AlphaFoldDB" id="A0AA35WHA4"/>
<dbReference type="PROSITE" id="PS50103">
    <property type="entry name" value="ZF_C3H1"/>
    <property type="match status" value="1"/>
</dbReference>
<protein>
    <recommendedName>
        <fullName evidence="2">C3H1-type domain-containing protein</fullName>
    </recommendedName>
</protein>
<gene>
    <name evidence="3" type="ORF">GBAR_LOCUS8938</name>
</gene>
<name>A0AA35WHA4_GEOBA</name>
<accession>A0AA35WHA4</accession>
<keyword evidence="1" id="KW-0479">Metal-binding</keyword>
<comment type="caution">
    <text evidence="3">The sequence shown here is derived from an EMBL/GenBank/DDBJ whole genome shotgun (WGS) entry which is preliminary data.</text>
</comment>
<sequence>MSLSYYEVVQPGSAEHAVVEQLLKTMSLEEDKETIALVTKTGDWCVNFIRHKKKKTYYHKNKYLVTVTEVSEFQLERESQKSSQVHIYPDKYRKSHTECELHNCSWDCAFGRDVGFLPKQSLILHMETPTVAPEVERAIPHPWQPEHIMEDFEDFWKTLDSINEQLAAAKRRDKRAAGAARSIASCIAMSGHQGGRGRGHCDKYKYLGRCDKLGTTCTFRHEVVASPTYAEYLPVPAGTTIGMVIGSGGCNMKQMRSIARCGVIVEKDKVSIGTDSRENLKLLVDKMKLILSQERVSGPSWTYIHPQGVSSLGTYEFIPYQGRIPVRALRPGLTMYELYGDLPQGGTDEDDIVRGVAAMSPITADDKREGLQSKLRQLHGETQAALLCRIHLEPKRNIKQSLTDGLRLLCDKKEQLITRLDARFGKVTWSKFPEEVYRRRMDIQELGDLLFVEQSKHINIFNTDIQALGAEAIRKKFRRSPSYPLETFDVKLTSIGSVGGEGETRLDIRLLVRKSDDGRTGVEVALVKKNEIKDVTFDILNIHRKHDVRIGLHHYKCVEEGEPIFGIVREMVGRMAFPSRHRVRFQPRSSRWSVHLIRHKQKTTYIMDGGGFAVTVATVSEHSFDAKNDEAVEFDMRMEANETHAEVELHNLAWECAFGRDAGLSADKSLALHIERGSADTRQFDTIPYPWQTASILRDFDAFWSHLETLTDRLDGPQ</sequence>
<evidence type="ECO:0000313" key="3">
    <source>
        <dbReference type="EMBL" id="CAI8014245.1"/>
    </source>
</evidence>
<keyword evidence="4" id="KW-1185">Reference proteome</keyword>
<dbReference type="Proteomes" id="UP001174909">
    <property type="component" value="Unassembled WGS sequence"/>
</dbReference>
<feature type="domain" description="C3H1-type" evidence="2">
    <location>
        <begin position="195"/>
        <end position="224"/>
    </location>
</feature>
<keyword evidence="1" id="KW-0863">Zinc-finger</keyword>
<dbReference type="GO" id="GO:0008270">
    <property type="term" value="F:zinc ion binding"/>
    <property type="evidence" value="ECO:0007669"/>
    <property type="project" value="UniProtKB-KW"/>
</dbReference>
<organism evidence="3 4">
    <name type="scientific">Geodia barretti</name>
    <name type="common">Barrett's horny sponge</name>
    <dbReference type="NCBI Taxonomy" id="519541"/>
    <lineage>
        <taxon>Eukaryota</taxon>
        <taxon>Metazoa</taxon>
        <taxon>Porifera</taxon>
        <taxon>Demospongiae</taxon>
        <taxon>Heteroscleromorpha</taxon>
        <taxon>Tetractinellida</taxon>
        <taxon>Astrophorina</taxon>
        <taxon>Geodiidae</taxon>
        <taxon>Geodia</taxon>
    </lineage>
</organism>